<reference evidence="1" key="1">
    <citation type="submission" date="2021-05" db="EMBL/GenBank/DDBJ databases">
        <authorList>
            <person name="Alioto T."/>
            <person name="Alioto T."/>
            <person name="Gomez Garrido J."/>
        </authorList>
    </citation>
    <scope>NUCLEOTIDE SEQUENCE</scope>
</reference>
<dbReference type="EMBL" id="HBUF01544540">
    <property type="protein sequence ID" value="CAG6756334.1"/>
    <property type="molecule type" value="Transcribed_RNA"/>
</dbReference>
<sequence>MVQKHMLCYHMINICTDLLHISNKETWNPMESMWPDKEPLSIILLNSIPIPSVGIKEEKKEDKVKDKTVVEGLSYGQRAGLKDDLEVEEDVGEKIFAHFHLK</sequence>
<accession>A0A8D8ZYL5</accession>
<dbReference type="EMBL" id="HBUF01544539">
    <property type="protein sequence ID" value="CAG6756333.1"/>
    <property type="molecule type" value="Transcribed_RNA"/>
</dbReference>
<protein>
    <submittedName>
        <fullName evidence="1">Uncharacterized protein</fullName>
    </submittedName>
</protein>
<proteinExistence type="predicted"/>
<dbReference type="EMBL" id="HBUF01544538">
    <property type="protein sequence ID" value="CAG6756332.1"/>
    <property type="molecule type" value="Transcribed_RNA"/>
</dbReference>
<evidence type="ECO:0000313" key="1">
    <source>
        <dbReference type="EMBL" id="CAG6756334.1"/>
    </source>
</evidence>
<organism evidence="1">
    <name type="scientific">Cacopsylla melanoneura</name>
    <dbReference type="NCBI Taxonomy" id="428564"/>
    <lineage>
        <taxon>Eukaryota</taxon>
        <taxon>Metazoa</taxon>
        <taxon>Ecdysozoa</taxon>
        <taxon>Arthropoda</taxon>
        <taxon>Hexapoda</taxon>
        <taxon>Insecta</taxon>
        <taxon>Pterygota</taxon>
        <taxon>Neoptera</taxon>
        <taxon>Paraneoptera</taxon>
        <taxon>Hemiptera</taxon>
        <taxon>Sternorrhyncha</taxon>
        <taxon>Psylloidea</taxon>
        <taxon>Psyllidae</taxon>
        <taxon>Psyllinae</taxon>
        <taxon>Cacopsylla</taxon>
    </lineage>
</organism>
<dbReference type="AlphaFoldDB" id="A0A8D8ZYL5"/>
<name>A0A8D8ZYL5_9HEMI</name>